<dbReference type="Pfam" id="PF00072">
    <property type="entry name" value="Response_reg"/>
    <property type="match status" value="1"/>
</dbReference>
<dbReference type="CDD" id="cd00130">
    <property type="entry name" value="PAS"/>
    <property type="match status" value="1"/>
</dbReference>
<dbReference type="Proteomes" id="UP000238348">
    <property type="component" value="Chromosome"/>
</dbReference>
<feature type="compositionally biased region" description="Low complexity" evidence="7">
    <location>
        <begin position="124"/>
        <end position="137"/>
    </location>
</feature>
<keyword evidence="4" id="KW-0808">Transferase</keyword>
<dbReference type="EMBL" id="CP012673">
    <property type="protein sequence ID" value="AUX39425.1"/>
    <property type="molecule type" value="Genomic_DNA"/>
</dbReference>
<dbReference type="CDD" id="cd00075">
    <property type="entry name" value="HATPase"/>
    <property type="match status" value="1"/>
</dbReference>
<dbReference type="InterPro" id="IPR005467">
    <property type="entry name" value="His_kinase_dom"/>
</dbReference>
<evidence type="ECO:0000256" key="6">
    <source>
        <dbReference type="PROSITE-ProRule" id="PRU00169"/>
    </source>
</evidence>
<dbReference type="SMART" id="SM00448">
    <property type="entry name" value="REC"/>
    <property type="match status" value="1"/>
</dbReference>
<feature type="modified residue" description="4-aspartylphosphate" evidence="6">
    <location>
        <position position="1084"/>
    </location>
</feature>
<dbReference type="InterPro" id="IPR029016">
    <property type="entry name" value="GAF-like_dom_sf"/>
</dbReference>
<evidence type="ECO:0000313" key="13">
    <source>
        <dbReference type="Proteomes" id="UP000238348"/>
    </source>
</evidence>
<accession>A0A2L0EJF4</accession>
<dbReference type="Gene3D" id="3.30.565.10">
    <property type="entry name" value="Histidine kinase-like ATPase, C-terminal domain"/>
    <property type="match status" value="1"/>
</dbReference>
<dbReference type="PROSITE" id="PS50109">
    <property type="entry name" value="HIS_KIN"/>
    <property type="match status" value="1"/>
</dbReference>
<dbReference type="PRINTS" id="PR00344">
    <property type="entry name" value="BCTRLSENSOR"/>
</dbReference>
<dbReference type="Pfam" id="PF13185">
    <property type="entry name" value="GAF_2"/>
    <property type="match status" value="3"/>
</dbReference>
<organism evidence="12 13">
    <name type="scientific">Sorangium cellulosum</name>
    <name type="common">Polyangium cellulosum</name>
    <dbReference type="NCBI Taxonomy" id="56"/>
    <lineage>
        <taxon>Bacteria</taxon>
        <taxon>Pseudomonadati</taxon>
        <taxon>Myxococcota</taxon>
        <taxon>Polyangia</taxon>
        <taxon>Polyangiales</taxon>
        <taxon>Polyangiaceae</taxon>
        <taxon>Sorangium</taxon>
    </lineage>
</organism>
<dbReference type="SUPFAM" id="SSF47384">
    <property type="entry name" value="Homodimeric domain of signal transducing histidine kinase"/>
    <property type="match status" value="1"/>
</dbReference>
<protein>
    <recommendedName>
        <fullName evidence="2">histidine kinase</fullName>
        <ecNumber evidence="2">2.7.13.3</ecNumber>
    </recommendedName>
</protein>
<feature type="region of interest" description="Disordered" evidence="7">
    <location>
        <begin position="77"/>
        <end position="97"/>
    </location>
</feature>
<keyword evidence="3 6" id="KW-0597">Phosphoprotein</keyword>
<dbReference type="PROSITE" id="PS50113">
    <property type="entry name" value="PAC"/>
    <property type="match status" value="1"/>
</dbReference>
<dbReference type="InterPro" id="IPR036097">
    <property type="entry name" value="HisK_dim/P_sf"/>
</dbReference>
<evidence type="ECO:0000259" key="8">
    <source>
        <dbReference type="PROSITE" id="PS50109"/>
    </source>
</evidence>
<dbReference type="SMART" id="SM00388">
    <property type="entry name" value="HisKA"/>
    <property type="match status" value="1"/>
</dbReference>
<dbReference type="InterPro" id="IPR011006">
    <property type="entry name" value="CheY-like_superfamily"/>
</dbReference>
<dbReference type="Gene3D" id="3.30.450.40">
    <property type="match status" value="3"/>
</dbReference>
<feature type="domain" description="Histidine kinase" evidence="8">
    <location>
        <begin position="790"/>
        <end position="1008"/>
    </location>
</feature>
<dbReference type="InterPro" id="IPR013767">
    <property type="entry name" value="PAS_fold"/>
</dbReference>
<evidence type="ECO:0000256" key="3">
    <source>
        <dbReference type="ARBA" id="ARBA00022553"/>
    </source>
</evidence>
<dbReference type="Gene3D" id="3.40.50.2300">
    <property type="match status" value="1"/>
</dbReference>
<dbReference type="PANTHER" id="PTHR43547:SF2">
    <property type="entry name" value="HYBRID SIGNAL TRANSDUCTION HISTIDINE KINASE C"/>
    <property type="match status" value="1"/>
</dbReference>
<dbReference type="InterPro" id="IPR000014">
    <property type="entry name" value="PAS"/>
</dbReference>
<evidence type="ECO:0000256" key="4">
    <source>
        <dbReference type="ARBA" id="ARBA00022679"/>
    </source>
</evidence>
<dbReference type="InterPro" id="IPR001610">
    <property type="entry name" value="PAC"/>
</dbReference>
<dbReference type="InterPro" id="IPR001789">
    <property type="entry name" value="Sig_transdc_resp-reg_receiver"/>
</dbReference>
<dbReference type="PROSITE" id="PS50112">
    <property type="entry name" value="PAS"/>
    <property type="match status" value="1"/>
</dbReference>
<sequence length="1163" mass="125276">MERDSTPPETAMSWQVLKPPRGGAIHNELMFLADASEQLTGSLDPHTILERLARLSVPYLADWCTVDLIERGAADTMGLVDTTPPPPPAPSSVEAGHVPPFAPGVSALDLTPGPAAQHGRRQRAAGGSALDEAGAARARGERGDSGGRAGHAGGSKSRFCRVAARHVNPDREGLLRAISPDAEERLGIAKVLHSGESELLHELDGGQSDEAKERAAALEQLGTRSAMAVPLIARGRKLGVLSFGVSESNRVYSADDLVLAAELAHRVALALDNAYLYRKAEEARQSAERSADRAAWLFAVTAALSDAITPPAVLRVLASDVVAAAGAMTAMVALRAGLGGELETVRSTGYLEAQIARFKTFDLHAELPLARAVRERQPIFLESDERIRRFDPGFVSCCAATGEHAYAAIPLFLEGRVLGAVGFGFSAPQSFSEDDRAFMLALVQQSAQALERARLSALQTEEAMHLSHEVLKQMPEAILVTDVEGNIRYWMGEAESIFGYLSEEIVGKSMALLHREDVREESTARILQQIEASRTYVGEIPCVRRDGSEVPIEVTAYAVHDQEGRPLFLVGIHRDITDRKRAEEERARLIRVQAARAEAEEAARRFAFLAEVSTALAASLDFTATLQSLARLVIPMLADFCLVDVDDGLGLRHVAVAHVSPLKEALLRCFHPSRLDGEPGPVARVLRTGRSELYQDVRGDVLLHEAMTAEEATATRELAPLSYLVVALRARGRILGALSLVSSESGRFFERADVAFAEEVAHRAALALDNARLYREVQDANRLKDEFLGTVSHELRTPLNAILGWARMMQAGSLDRVAETRALSAIERNAEHQVTLIDELLDASQVVTGTLKIERLAVELTLPVQTAVESILPSAAGKGVAIETRLDPEGVFVEGDPARLQQVVWHLLSNAVKFARPGGLVQVQLSQDERFAEIKVSDDGEGISADLLPHVFERFRHEDHSGSRRHGGLGLGLSIVRHIVGLHGGTVRMTSAGPGRGTTCTVQLPLSTGAAATALTSAGIAPDTRNPFPKLTGVRVLIADDDPDTLAMLSSVLRRCGAEVSTATSSTEAMKLLETSEPALLVVDIGMPGEDGYSLIRKVRDLLPRKVGRTPALALTPYARTEDRVRALAAGYQMHVPKPIEPIELAAAVKSLATGLLPWSRDE</sequence>
<dbReference type="Gene3D" id="3.30.450.20">
    <property type="entry name" value="PAS domain"/>
    <property type="match status" value="1"/>
</dbReference>
<dbReference type="CDD" id="cd00082">
    <property type="entry name" value="HisKA"/>
    <property type="match status" value="1"/>
</dbReference>
<dbReference type="PROSITE" id="PS50110">
    <property type="entry name" value="RESPONSE_REGULATORY"/>
    <property type="match status" value="1"/>
</dbReference>
<gene>
    <name evidence="12" type="ORF">SOCE26_008160</name>
</gene>
<evidence type="ECO:0000259" key="10">
    <source>
        <dbReference type="PROSITE" id="PS50112"/>
    </source>
</evidence>
<dbReference type="InterPro" id="IPR035965">
    <property type="entry name" value="PAS-like_dom_sf"/>
</dbReference>
<evidence type="ECO:0000256" key="5">
    <source>
        <dbReference type="ARBA" id="ARBA00022777"/>
    </source>
</evidence>
<dbReference type="SUPFAM" id="SSF55874">
    <property type="entry name" value="ATPase domain of HSP90 chaperone/DNA topoisomerase II/histidine kinase"/>
    <property type="match status" value="1"/>
</dbReference>
<dbReference type="RefSeq" id="WP_234023366.1">
    <property type="nucleotide sequence ID" value="NZ_CP012673.1"/>
</dbReference>
<dbReference type="FunFam" id="3.30.565.10:FF:000006">
    <property type="entry name" value="Sensor histidine kinase WalK"/>
    <property type="match status" value="1"/>
</dbReference>
<dbReference type="InterPro" id="IPR036890">
    <property type="entry name" value="HATPase_C_sf"/>
</dbReference>
<dbReference type="GO" id="GO:0000155">
    <property type="term" value="F:phosphorelay sensor kinase activity"/>
    <property type="evidence" value="ECO:0007669"/>
    <property type="project" value="InterPro"/>
</dbReference>
<evidence type="ECO:0000313" key="12">
    <source>
        <dbReference type="EMBL" id="AUX39425.1"/>
    </source>
</evidence>
<dbReference type="SMART" id="SM00086">
    <property type="entry name" value="PAC"/>
    <property type="match status" value="1"/>
</dbReference>
<reference evidence="12 13" key="1">
    <citation type="submission" date="2015-09" db="EMBL/GenBank/DDBJ databases">
        <title>Sorangium comparison.</title>
        <authorList>
            <person name="Zaburannyi N."/>
            <person name="Bunk B."/>
            <person name="Overmann J."/>
            <person name="Mueller R."/>
        </authorList>
    </citation>
    <scope>NUCLEOTIDE SEQUENCE [LARGE SCALE GENOMIC DNA]</scope>
    <source>
        <strain evidence="12 13">So ce26</strain>
    </source>
</reference>
<dbReference type="SUPFAM" id="SSF52172">
    <property type="entry name" value="CheY-like"/>
    <property type="match status" value="1"/>
</dbReference>
<dbReference type="InterPro" id="IPR000700">
    <property type="entry name" value="PAS-assoc_C"/>
</dbReference>
<feature type="domain" description="PAC" evidence="11">
    <location>
        <begin position="536"/>
        <end position="588"/>
    </location>
</feature>
<evidence type="ECO:0000256" key="2">
    <source>
        <dbReference type="ARBA" id="ARBA00012438"/>
    </source>
</evidence>
<dbReference type="SMART" id="SM00065">
    <property type="entry name" value="GAF"/>
    <property type="match status" value="3"/>
</dbReference>
<dbReference type="InterPro" id="IPR004358">
    <property type="entry name" value="Sig_transdc_His_kin-like_C"/>
</dbReference>
<comment type="catalytic activity">
    <reaction evidence="1">
        <text>ATP + protein L-histidine = ADP + protein N-phospho-L-histidine.</text>
        <dbReference type="EC" id="2.7.13.3"/>
    </reaction>
</comment>
<feature type="region of interest" description="Disordered" evidence="7">
    <location>
        <begin position="109"/>
        <end position="155"/>
    </location>
</feature>
<dbReference type="SMART" id="SM00387">
    <property type="entry name" value="HATPase_c"/>
    <property type="match status" value="1"/>
</dbReference>
<dbReference type="Gene3D" id="1.10.287.130">
    <property type="match status" value="1"/>
</dbReference>
<dbReference type="AlphaFoldDB" id="A0A2L0EJF4"/>
<dbReference type="GO" id="GO:0006355">
    <property type="term" value="P:regulation of DNA-templated transcription"/>
    <property type="evidence" value="ECO:0007669"/>
    <property type="project" value="InterPro"/>
</dbReference>
<evidence type="ECO:0000259" key="11">
    <source>
        <dbReference type="PROSITE" id="PS50113"/>
    </source>
</evidence>
<feature type="domain" description="Response regulatory" evidence="9">
    <location>
        <begin position="1035"/>
        <end position="1153"/>
    </location>
</feature>
<dbReference type="InterPro" id="IPR003594">
    <property type="entry name" value="HATPase_dom"/>
</dbReference>
<dbReference type="EC" id="2.7.13.3" evidence="2"/>
<dbReference type="Pfam" id="PF02518">
    <property type="entry name" value="HATPase_c"/>
    <property type="match status" value="1"/>
</dbReference>
<dbReference type="NCBIfam" id="TIGR00229">
    <property type="entry name" value="sensory_box"/>
    <property type="match status" value="1"/>
</dbReference>
<dbReference type="PANTHER" id="PTHR43547">
    <property type="entry name" value="TWO-COMPONENT HISTIDINE KINASE"/>
    <property type="match status" value="1"/>
</dbReference>
<evidence type="ECO:0000259" key="9">
    <source>
        <dbReference type="PROSITE" id="PS50110"/>
    </source>
</evidence>
<feature type="domain" description="PAS" evidence="10">
    <location>
        <begin position="469"/>
        <end position="533"/>
    </location>
</feature>
<keyword evidence="5" id="KW-0418">Kinase</keyword>
<evidence type="ECO:0000256" key="7">
    <source>
        <dbReference type="SAM" id="MobiDB-lite"/>
    </source>
</evidence>
<dbReference type="CDD" id="cd17580">
    <property type="entry name" value="REC_2_DhkD-like"/>
    <property type="match status" value="1"/>
</dbReference>
<dbReference type="SUPFAM" id="SSF55785">
    <property type="entry name" value="PYP-like sensor domain (PAS domain)"/>
    <property type="match status" value="1"/>
</dbReference>
<dbReference type="Pfam" id="PF00512">
    <property type="entry name" value="HisKA"/>
    <property type="match status" value="1"/>
</dbReference>
<evidence type="ECO:0000256" key="1">
    <source>
        <dbReference type="ARBA" id="ARBA00000085"/>
    </source>
</evidence>
<proteinExistence type="predicted"/>
<dbReference type="SUPFAM" id="SSF55781">
    <property type="entry name" value="GAF domain-like"/>
    <property type="match status" value="3"/>
</dbReference>
<dbReference type="SMART" id="SM00091">
    <property type="entry name" value="PAS"/>
    <property type="match status" value="1"/>
</dbReference>
<dbReference type="InterPro" id="IPR003018">
    <property type="entry name" value="GAF"/>
</dbReference>
<dbReference type="Pfam" id="PF00989">
    <property type="entry name" value="PAS"/>
    <property type="match status" value="1"/>
</dbReference>
<dbReference type="InterPro" id="IPR003661">
    <property type="entry name" value="HisK_dim/P_dom"/>
</dbReference>
<name>A0A2L0EJF4_SORCE</name>